<evidence type="ECO:0000256" key="8">
    <source>
        <dbReference type="RuleBase" id="RU361168"/>
    </source>
</evidence>
<evidence type="ECO:0000259" key="10">
    <source>
        <dbReference type="Pfam" id="PF17801"/>
    </source>
</evidence>
<dbReference type="PROSITE" id="PS00512">
    <property type="entry name" value="ALPHA_GALACTOSIDASE"/>
    <property type="match status" value="1"/>
</dbReference>
<feature type="signal peptide" evidence="9">
    <location>
        <begin position="1"/>
        <end position="20"/>
    </location>
</feature>
<dbReference type="FunFam" id="2.60.40.1180:FF:000008">
    <property type="entry name" value="Alpha-galactosidase"/>
    <property type="match status" value="1"/>
</dbReference>
<evidence type="ECO:0000256" key="3">
    <source>
        <dbReference type="ARBA" id="ARBA00012755"/>
    </source>
</evidence>
<dbReference type="FunFam" id="3.20.20.70:FF:000202">
    <property type="entry name" value="Alpha-galactosidase"/>
    <property type="match status" value="1"/>
</dbReference>
<dbReference type="PANTHER" id="PTHR11452:SF75">
    <property type="entry name" value="ALPHA-GALACTOSIDASE MEL1"/>
    <property type="match status" value="1"/>
</dbReference>
<gene>
    <name evidence="11" type="ORF">CVIRNUC_007458</name>
</gene>
<dbReference type="InterPro" id="IPR017853">
    <property type="entry name" value="GH"/>
</dbReference>
<dbReference type="Pfam" id="PF16499">
    <property type="entry name" value="Melibiase_2"/>
    <property type="match status" value="1"/>
</dbReference>
<keyword evidence="6 8" id="KW-1015">Disulfide bond</keyword>
<dbReference type="Pfam" id="PF17801">
    <property type="entry name" value="Melibiase_C"/>
    <property type="match status" value="1"/>
</dbReference>
<proteinExistence type="inferred from homology"/>
<dbReference type="Gene3D" id="2.60.40.1180">
    <property type="entry name" value="Golgi alpha-mannosidase II"/>
    <property type="match status" value="1"/>
</dbReference>
<dbReference type="EMBL" id="CAUYUE010000010">
    <property type="protein sequence ID" value="CAK0784254.1"/>
    <property type="molecule type" value="Genomic_DNA"/>
</dbReference>
<dbReference type="PANTHER" id="PTHR11452">
    <property type="entry name" value="ALPHA-GALACTOSIDASE/ALPHA-N-ACETYLGALACTOSAMINIDASE"/>
    <property type="match status" value="1"/>
</dbReference>
<sequence>MRLLHAFILTVIAIAPLTSALDNGLGLTPVLGYNTWNAFYGSIDEDLVKGMVDLLVSSGLKKAGYEYFVIDDAWSNMARDDEGCISANSERFPSGMKSMSDYVHGKGLKFGMYSDAGERTCLGYPGSRDHEEVDAQAFAGWGVDFLKYDNCWAPASDWVIDRYTAMSKALNKTGRPIVYSMCDWGVGNPWLWAPQIANSWRTTGDVGPSWESLLRCLDNTIGLSRFAGPGGFNDPDMLEVGNPGLTEQEQRAMFGLWAILKSPLVIGTDLRKLSKAALKILTAEEVIAVNQDKLGVAGDLVYKEGPEEVYAGPLKDGSRAVALFNRHTSGTQYPISNITICWESIGLDPEEEADVRDLFAEKALGSFKGSWTGAVDLHDVRMVRITPKAARREHGEWRPWVQHRALHDAVRAQLPDRKAYTDFPLKLQRAQQQQARLTAATTVQ</sequence>
<evidence type="ECO:0000256" key="7">
    <source>
        <dbReference type="ARBA" id="ARBA00023295"/>
    </source>
</evidence>
<organism evidence="11 12">
    <name type="scientific">Coccomyxa viridis</name>
    <dbReference type="NCBI Taxonomy" id="1274662"/>
    <lineage>
        <taxon>Eukaryota</taxon>
        <taxon>Viridiplantae</taxon>
        <taxon>Chlorophyta</taxon>
        <taxon>core chlorophytes</taxon>
        <taxon>Trebouxiophyceae</taxon>
        <taxon>Trebouxiophyceae incertae sedis</taxon>
        <taxon>Coccomyxaceae</taxon>
        <taxon>Coccomyxa</taxon>
    </lineage>
</organism>
<evidence type="ECO:0000256" key="6">
    <source>
        <dbReference type="ARBA" id="ARBA00023157"/>
    </source>
</evidence>
<evidence type="ECO:0000313" key="12">
    <source>
        <dbReference type="Proteomes" id="UP001314263"/>
    </source>
</evidence>
<comment type="caution">
    <text evidence="11">The sequence shown here is derived from an EMBL/GenBank/DDBJ whole genome shotgun (WGS) entry which is preliminary data.</text>
</comment>
<accession>A0AAV1IAZ8</accession>
<dbReference type="SUPFAM" id="SSF51445">
    <property type="entry name" value="(Trans)glycosidases"/>
    <property type="match status" value="1"/>
</dbReference>
<dbReference type="InterPro" id="IPR000111">
    <property type="entry name" value="Glyco_hydro_27/36_CS"/>
</dbReference>
<dbReference type="Gene3D" id="3.20.20.70">
    <property type="entry name" value="Aldolase class I"/>
    <property type="match status" value="1"/>
</dbReference>
<comment type="catalytic activity">
    <reaction evidence="1 8">
        <text>Hydrolysis of terminal, non-reducing alpha-D-galactose residues in alpha-D-galactosides, including galactose oligosaccharides, galactomannans and galactolipids.</text>
        <dbReference type="EC" id="3.2.1.22"/>
    </reaction>
</comment>
<keyword evidence="7 8" id="KW-0326">Glycosidase</keyword>
<reference evidence="11 12" key="1">
    <citation type="submission" date="2023-10" db="EMBL/GenBank/DDBJ databases">
        <authorList>
            <person name="Maclean D."/>
            <person name="Macfadyen A."/>
        </authorList>
    </citation>
    <scope>NUCLEOTIDE SEQUENCE [LARGE SCALE GENOMIC DNA]</scope>
</reference>
<evidence type="ECO:0000256" key="4">
    <source>
        <dbReference type="ARBA" id="ARBA00022729"/>
    </source>
</evidence>
<feature type="chain" id="PRO_5043550270" description="Alpha-galactosidase" evidence="9">
    <location>
        <begin position="21"/>
        <end position="444"/>
    </location>
</feature>
<dbReference type="AlphaFoldDB" id="A0AAV1IAZ8"/>
<evidence type="ECO:0000256" key="1">
    <source>
        <dbReference type="ARBA" id="ARBA00001255"/>
    </source>
</evidence>
<dbReference type="Proteomes" id="UP001314263">
    <property type="component" value="Unassembled WGS sequence"/>
</dbReference>
<keyword evidence="4 9" id="KW-0732">Signal</keyword>
<evidence type="ECO:0000313" key="11">
    <source>
        <dbReference type="EMBL" id="CAK0784254.1"/>
    </source>
</evidence>
<evidence type="ECO:0000256" key="9">
    <source>
        <dbReference type="SAM" id="SignalP"/>
    </source>
</evidence>
<keyword evidence="5 8" id="KW-0378">Hydrolase</keyword>
<name>A0AAV1IAZ8_9CHLO</name>
<dbReference type="GO" id="GO:0005995">
    <property type="term" value="P:melibiose catabolic process"/>
    <property type="evidence" value="ECO:0007669"/>
    <property type="project" value="UniProtKB-ARBA"/>
</dbReference>
<dbReference type="EC" id="3.2.1.22" evidence="3 8"/>
<dbReference type="GO" id="GO:0004557">
    <property type="term" value="F:alpha-galactosidase activity"/>
    <property type="evidence" value="ECO:0007669"/>
    <property type="project" value="UniProtKB-EC"/>
</dbReference>
<dbReference type="PRINTS" id="PR00740">
    <property type="entry name" value="GLHYDRLASE27"/>
</dbReference>
<comment type="similarity">
    <text evidence="2 8">Belongs to the glycosyl hydrolase 27 family.</text>
</comment>
<evidence type="ECO:0000256" key="5">
    <source>
        <dbReference type="ARBA" id="ARBA00022801"/>
    </source>
</evidence>
<dbReference type="InterPro" id="IPR002241">
    <property type="entry name" value="Glyco_hydro_27"/>
</dbReference>
<evidence type="ECO:0000256" key="2">
    <source>
        <dbReference type="ARBA" id="ARBA00009743"/>
    </source>
</evidence>
<protein>
    <recommendedName>
        <fullName evidence="3 8">Alpha-galactosidase</fullName>
        <ecNumber evidence="3 8">3.2.1.22</ecNumber>
    </recommendedName>
    <alternativeName>
        <fullName evidence="8">Melibiase</fullName>
    </alternativeName>
</protein>
<dbReference type="InterPro" id="IPR013785">
    <property type="entry name" value="Aldolase_TIM"/>
</dbReference>
<dbReference type="CDD" id="cd14792">
    <property type="entry name" value="GH27"/>
    <property type="match status" value="1"/>
</dbReference>
<keyword evidence="12" id="KW-1185">Reference proteome</keyword>
<dbReference type="InterPro" id="IPR013780">
    <property type="entry name" value="Glyco_hydro_b"/>
</dbReference>
<feature type="domain" description="Alpha galactosidase C-terminal" evidence="10">
    <location>
        <begin position="305"/>
        <end position="385"/>
    </location>
</feature>
<dbReference type="InterPro" id="IPR041233">
    <property type="entry name" value="Melibiase_C"/>
</dbReference>
<dbReference type="SUPFAM" id="SSF51011">
    <property type="entry name" value="Glycosyl hydrolase domain"/>
    <property type="match status" value="1"/>
</dbReference>